<dbReference type="Pfam" id="PF01047">
    <property type="entry name" value="MarR"/>
    <property type="match status" value="1"/>
</dbReference>
<reference evidence="3 4" key="1">
    <citation type="submission" date="2018-04" db="EMBL/GenBank/DDBJ databases">
        <title>Genomic Encyclopedia of Archaeal and Bacterial Type Strains, Phase II (KMG-II): from individual species to whole genera.</title>
        <authorList>
            <person name="Goeker M."/>
        </authorList>
    </citation>
    <scope>NUCLEOTIDE SEQUENCE [LARGE SCALE GENOMIC DNA]</scope>
    <source>
        <strain evidence="3 4">DSM 23382</strain>
    </source>
</reference>
<sequence>MWNSLLATLRDTNPQAPRAGMAGKDRTDLSPELPADMRPDFPDEAAGVFKSIRRIVRSIDLRSREVARAVGLTIPQIVVLQAAHDMGEVTTRAISERSDLSSATVVTILDKLEAKGLVERYRSSDDRRIVHTRVTERGREVLGSAPPMLHDDFRQRFAALPPEKRAALLAAMKQVADMMDTKGFDAASMLVVGERLG</sequence>
<dbReference type="InterPro" id="IPR036390">
    <property type="entry name" value="WH_DNA-bd_sf"/>
</dbReference>
<name>A0A2T5V522_9HYPH</name>
<evidence type="ECO:0000256" key="1">
    <source>
        <dbReference type="SAM" id="MobiDB-lite"/>
    </source>
</evidence>
<organism evidence="3 4">
    <name type="scientific">Breoghania corrubedonensis</name>
    <dbReference type="NCBI Taxonomy" id="665038"/>
    <lineage>
        <taxon>Bacteria</taxon>
        <taxon>Pseudomonadati</taxon>
        <taxon>Pseudomonadota</taxon>
        <taxon>Alphaproteobacteria</taxon>
        <taxon>Hyphomicrobiales</taxon>
        <taxon>Stappiaceae</taxon>
        <taxon>Breoghania</taxon>
    </lineage>
</organism>
<dbReference type="GO" id="GO:0003677">
    <property type="term" value="F:DNA binding"/>
    <property type="evidence" value="ECO:0007669"/>
    <property type="project" value="UniProtKB-KW"/>
</dbReference>
<proteinExistence type="predicted"/>
<dbReference type="SMART" id="SM00347">
    <property type="entry name" value="HTH_MARR"/>
    <property type="match status" value="1"/>
</dbReference>
<protein>
    <submittedName>
        <fullName evidence="3">DNA-binding MarR family transcriptional regulator</fullName>
    </submittedName>
</protein>
<dbReference type="GO" id="GO:0003700">
    <property type="term" value="F:DNA-binding transcription factor activity"/>
    <property type="evidence" value="ECO:0007669"/>
    <property type="project" value="InterPro"/>
</dbReference>
<dbReference type="InterPro" id="IPR039422">
    <property type="entry name" value="MarR/SlyA-like"/>
</dbReference>
<keyword evidence="3" id="KW-0238">DNA-binding</keyword>
<dbReference type="PROSITE" id="PS50995">
    <property type="entry name" value="HTH_MARR_2"/>
    <property type="match status" value="1"/>
</dbReference>
<comment type="caution">
    <text evidence="3">The sequence shown here is derived from an EMBL/GenBank/DDBJ whole genome shotgun (WGS) entry which is preliminary data.</text>
</comment>
<keyword evidence="4" id="KW-1185">Reference proteome</keyword>
<dbReference type="InterPro" id="IPR036388">
    <property type="entry name" value="WH-like_DNA-bd_sf"/>
</dbReference>
<evidence type="ECO:0000259" key="2">
    <source>
        <dbReference type="PROSITE" id="PS50995"/>
    </source>
</evidence>
<dbReference type="PANTHER" id="PTHR33164:SF89">
    <property type="entry name" value="MARR FAMILY REGULATORY PROTEIN"/>
    <property type="match status" value="1"/>
</dbReference>
<dbReference type="GO" id="GO:0006950">
    <property type="term" value="P:response to stress"/>
    <property type="evidence" value="ECO:0007669"/>
    <property type="project" value="TreeGrafter"/>
</dbReference>
<feature type="compositionally biased region" description="Basic and acidic residues" evidence="1">
    <location>
        <begin position="23"/>
        <end position="37"/>
    </location>
</feature>
<dbReference type="InterPro" id="IPR000835">
    <property type="entry name" value="HTH_MarR-typ"/>
</dbReference>
<dbReference type="SUPFAM" id="SSF46785">
    <property type="entry name" value="Winged helix' DNA-binding domain"/>
    <property type="match status" value="1"/>
</dbReference>
<feature type="region of interest" description="Disordered" evidence="1">
    <location>
        <begin position="13"/>
        <end position="37"/>
    </location>
</feature>
<dbReference type="AlphaFoldDB" id="A0A2T5V522"/>
<accession>A0A2T5V522</accession>
<gene>
    <name evidence="3" type="ORF">C8N35_109149</name>
</gene>
<feature type="domain" description="HTH marR-type" evidence="2">
    <location>
        <begin position="45"/>
        <end position="177"/>
    </location>
</feature>
<evidence type="ECO:0000313" key="3">
    <source>
        <dbReference type="EMBL" id="PTW58844.1"/>
    </source>
</evidence>
<dbReference type="EMBL" id="QAYG01000009">
    <property type="protein sequence ID" value="PTW58844.1"/>
    <property type="molecule type" value="Genomic_DNA"/>
</dbReference>
<evidence type="ECO:0000313" key="4">
    <source>
        <dbReference type="Proteomes" id="UP000244081"/>
    </source>
</evidence>
<dbReference type="Gene3D" id="1.10.10.10">
    <property type="entry name" value="Winged helix-like DNA-binding domain superfamily/Winged helix DNA-binding domain"/>
    <property type="match status" value="1"/>
</dbReference>
<dbReference type="PANTHER" id="PTHR33164">
    <property type="entry name" value="TRANSCRIPTIONAL REGULATOR, MARR FAMILY"/>
    <property type="match status" value="1"/>
</dbReference>
<dbReference type="Proteomes" id="UP000244081">
    <property type="component" value="Unassembled WGS sequence"/>
</dbReference>